<dbReference type="InterPro" id="IPR017884">
    <property type="entry name" value="SANT_dom"/>
</dbReference>
<evidence type="ECO:0000256" key="3">
    <source>
        <dbReference type="ARBA" id="ARBA00022833"/>
    </source>
</evidence>
<dbReference type="PROSITE" id="PS51294">
    <property type="entry name" value="HTH_MYB"/>
    <property type="match status" value="1"/>
</dbReference>
<dbReference type="GO" id="GO:0005634">
    <property type="term" value="C:nucleus"/>
    <property type="evidence" value="ECO:0007669"/>
    <property type="project" value="TreeGrafter"/>
</dbReference>
<dbReference type="Pfam" id="PF00249">
    <property type="entry name" value="Myb_DNA-binding"/>
    <property type="match status" value="1"/>
</dbReference>
<accession>A0A7I8VDM8</accession>
<dbReference type="CDD" id="cd02335">
    <property type="entry name" value="ZZ_ADA2"/>
    <property type="match status" value="1"/>
</dbReference>
<dbReference type="GO" id="GO:0008270">
    <property type="term" value="F:zinc ion binding"/>
    <property type="evidence" value="ECO:0007669"/>
    <property type="project" value="UniProtKB-KW"/>
</dbReference>
<dbReference type="PANTHER" id="PTHR12374">
    <property type="entry name" value="TRANSCRIPTIONAL ADAPTOR 2 ADA2 -RELATED"/>
    <property type="match status" value="1"/>
</dbReference>
<dbReference type="GO" id="GO:0006357">
    <property type="term" value="P:regulation of transcription by RNA polymerase II"/>
    <property type="evidence" value="ECO:0007669"/>
    <property type="project" value="TreeGrafter"/>
</dbReference>
<gene>
    <name evidence="9" type="ORF">DGYR_LOCUS2715</name>
</gene>
<dbReference type="Pfam" id="PF25299">
    <property type="entry name" value="ZZ_ADA2"/>
    <property type="match status" value="1"/>
</dbReference>
<feature type="domain" description="HTH myb-type" evidence="8">
    <location>
        <begin position="68"/>
        <end position="116"/>
    </location>
</feature>
<dbReference type="AlphaFoldDB" id="A0A7I8VDM8"/>
<dbReference type="InterPro" id="IPR036388">
    <property type="entry name" value="WH-like_DNA-bd_sf"/>
</dbReference>
<evidence type="ECO:0000313" key="10">
    <source>
        <dbReference type="Proteomes" id="UP000549394"/>
    </source>
</evidence>
<feature type="domain" description="SANT" evidence="7">
    <location>
        <begin position="64"/>
        <end position="116"/>
    </location>
</feature>
<dbReference type="PROSITE" id="PS51293">
    <property type="entry name" value="SANT"/>
    <property type="match status" value="1"/>
</dbReference>
<dbReference type="CDD" id="cd00167">
    <property type="entry name" value="SANT"/>
    <property type="match status" value="1"/>
</dbReference>
<dbReference type="SMART" id="SM00717">
    <property type="entry name" value="SANT"/>
    <property type="match status" value="1"/>
</dbReference>
<dbReference type="FunFam" id="1.10.10.60:FF:000110">
    <property type="entry name" value="Transcriptional adapter"/>
    <property type="match status" value="1"/>
</dbReference>
<evidence type="ECO:0000256" key="2">
    <source>
        <dbReference type="ARBA" id="ARBA00022771"/>
    </source>
</evidence>
<organism evidence="9 10">
    <name type="scientific">Dimorphilus gyrociliatus</name>
    <dbReference type="NCBI Taxonomy" id="2664684"/>
    <lineage>
        <taxon>Eukaryota</taxon>
        <taxon>Metazoa</taxon>
        <taxon>Spiralia</taxon>
        <taxon>Lophotrochozoa</taxon>
        <taxon>Annelida</taxon>
        <taxon>Polychaeta</taxon>
        <taxon>Polychaeta incertae sedis</taxon>
        <taxon>Dinophilidae</taxon>
        <taxon>Dimorphilus</taxon>
    </lineage>
</organism>
<evidence type="ECO:0000259" key="5">
    <source>
        <dbReference type="PROSITE" id="PS50090"/>
    </source>
</evidence>
<evidence type="ECO:0000256" key="4">
    <source>
        <dbReference type="PROSITE-ProRule" id="PRU00228"/>
    </source>
</evidence>
<evidence type="ECO:0000313" key="9">
    <source>
        <dbReference type="EMBL" id="CAD5113781.1"/>
    </source>
</evidence>
<dbReference type="InterPro" id="IPR055141">
    <property type="entry name" value="TADA2A_B-like_dom"/>
</dbReference>
<dbReference type="PROSITE" id="PS50090">
    <property type="entry name" value="MYB_LIKE"/>
    <property type="match status" value="1"/>
</dbReference>
<name>A0A7I8VDM8_9ANNE</name>
<dbReference type="InterPro" id="IPR017930">
    <property type="entry name" value="Myb_dom"/>
</dbReference>
<reference evidence="9 10" key="1">
    <citation type="submission" date="2020-08" db="EMBL/GenBank/DDBJ databases">
        <authorList>
            <person name="Hejnol A."/>
        </authorList>
    </citation>
    <scope>NUCLEOTIDE SEQUENCE [LARGE SCALE GENOMIC DNA]</scope>
</reference>
<dbReference type="Pfam" id="PF22941">
    <property type="entry name" value="TADA2A-like_3rd"/>
    <property type="match status" value="1"/>
</dbReference>
<feature type="domain" description="ZZ-type" evidence="6">
    <location>
        <begin position="1"/>
        <end position="58"/>
    </location>
</feature>
<dbReference type="Proteomes" id="UP000549394">
    <property type="component" value="Unassembled WGS sequence"/>
</dbReference>
<protein>
    <submittedName>
        <fullName evidence="9">DgyrCDS2949</fullName>
    </submittedName>
</protein>
<dbReference type="EMBL" id="CAJFCJ010000004">
    <property type="protein sequence ID" value="CAD5113781.1"/>
    <property type="molecule type" value="Genomic_DNA"/>
</dbReference>
<dbReference type="Gene3D" id="1.10.10.60">
    <property type="entry name" value="Homeodomain-like"/>
    <property type="match status" value="1"/>
</dbReference>
<dbReference type="PANTHER" id="PTHR12374:SF63">
    <property type="entry name" value="TRANSCRIPTIONAL ADAPTER 2-BETA"/>
    <property type="match status" value="1"/>
</dbReference>
<keyword evidence="3" id="KW-0862">Zinc</keyword>
<dbReference type="GO" id="GO:0003713">
    <property type="term" value="F:transcription coactivator activity"/>
    <property type="evidence" value="ECO:0007669"/>
    <property type="project" value="TreeGrafter"/>
</dbReference>
<evidence type="ECO:0000259" key="6">
    <source>
        <dbReference type="PROSITE" id="PS50135"/>
    </source>
</evidence>
<sequence>MSNDLCVCCQKTINSCRIHCTECTTVSVDLCVQCFACGAEVGPHKRDHSYEILDSGHFCLFDERSDSSWKLNEECLLLDAVEQFGFGNWEDVSNHVRTRSAEDCQIHYYTYFIQGRIGPKTVPRDLPDNIIDHTGTCNGDLSPSLPVTAPIIELTSQEQREFGYLPLRDDFEIEYDNDAEKTVSDLTLNYHEDDETDLDIKLLQIEAFRERLEEREKRKHVARVHNIISSLLPSDKKFKTDRSNSKRKSFLKNEKGEIDCEISEKFRNFAQFHNEAELSDYVLNLKKIKQLKQRIKELQRYRRNGIQKFSECSKFNSERLKNDKRNQQKRKLLFSCKSAKQEKRNDRDCFESGRDVTNGRVDSDRLQAEILSDSEKKLCNSIDMKPNTYLTIKTCIIKDYLQRRQGLPVKMRYPSHLDKAHRRKILTFLTHNGWIGSV</sequence>
<dbReference type="OrthoDB" id="270417at2759"/>
<dbReference type="InterPro" id="IPR000433">
    <property type="entry name" value="Znf_ZZ"/>
</dbReference>
<dbReference type="GO" id="GO:0006338">
    <property type="term" value="P:chromatin remodeling"/>
    <property type="evidence" value="ECO:0007669"/>
    <property type="project" value="TreeGrafter"/>
</dbReference>
<dbReference type="SUPFAM" id="SSF46689">
    <property type="entry name" value="Homeodomain-like"/>
    <property type="match status" value="2"/>
</dbReference>
<dbReference type="InterPro" id="IPR001005">
    <property type="entry name" value="SANT/Myb"/>
</dbReference>
<keyword evidence="2 4" id="KW-0863">Zinc-finger</keyword>
<proteinExistence type="predicted"/>
<dbReference type="Gene3D" id="1.10.10.10">
    <property type="entry name" value="Winged helix-like DNA-binding domain superfamily/Winged helix DNA-binding domain"/>
    <property type="match status" value="1"/>
</dbReference>
<comment type="caution">
    <text evidence="9">The sequence shown here is derived from an EMBL/GenBank/DDBJ whole genome shotgun (WGS) entry which is preliminary data.</text>
</comment>
<evidence type="ECO:0000259" key="7">
    <source>
        <dbReference type="PROSITE" id="PS51293"/>
    </source>
</evidence>
<dbReference type="InterPro" id="IPR009057">
    <property type="entry name" value="Homeodomain-like_sf"/>
</dbReference>
<dbReference type="SUPFAM" id="SSF57850">
    <property type="entry name" value="RING/U-box"/>
    <property type="match status" value="1"/>
</dbReference>
<evidence type="ECO:0000259" key="8">
    <source>
        <dbReference type="PROSITE" id="PS51294"/>
    </source>
</evidence>
<dbReference type="PROSITE" id="PS50135">
    <property type="entry name" value="ZF_ZZ_2"/>
    <property type="match status" value="1"/>
</dbReference>
<evidence type="ECO:0000256" key="1">
    <source>
        <dbReference type="ARBA" id="ARBA00022723"/>
    </source>
</evidence>
<dbReference type="InterPro" id="IPR041983">
    <property type="entry name" value="ADA2-like_ZZ"/>
</dbReference>
<dbReference type="GO" id="GO:0070461">
    <property type="term" value="C:SAGA-type complex"/>
    <property type="evidence" value="ECO:0007669"/>
    <property type="project" value="TreeGrafter"/>
</dbReference>
<feature type="domain" description="Myb-like" evidence="5">
    <location>
        <begin position="61"/>
        <end position="112"/>
    </location>
</feature>
<keyword evidence="10" id="KW-1185">Reference proteome</keyword>
<dbReference type="GO" id="GO:0003682">
    <property type="term" value="F:chromatin binding"/>
    <property type="evidence" value="ECO:0007669"/>
    <property type="project" value="TreeGrafter"/>
</dbReference>
<keyword evidence="1" id="KW-0479">Metal-binding</keyword>